<feature type="compositionally biased region" description="Basic and acidic residues" evidence="1">
    <location>
        <begin position="35"/>
        <end position="63"/>
    </location>
</feature>
<sequence length="254" mass="28096">MAGVQTQTQGQDCGVGSARCGGHSRTTTRGACQKLYEKERDGVEARYKRDSRYSKCSEDRWPDRGSSSSSNRKRSRSPTDTPPRRRESKNYSPPSRTSREYSYNNDAVGYGCCQITGQPQQSREVSRSPGRQSLHSRSPIRKRPPHSRSPETQRVSTPDRAASAPATKKTMCGERQTPPESDPLGAPMKEMQELGDDLEENGIEEEETKAPWVRSAPADLYYQRDENGGGAKLGFAQGATQARTATVHGPRESI</sequence>
<name>A0A8J4YQ72_CHIOP</name>
<proteinExistence type="predicted"/>
<comment type="caution">
    <text evidence="2">The sequence shown here is derived from an EMBL/GenBank/DDBJ whole genome shotgun (WGS) entry which is preliminary data.</text>
</comment>
<feature type="compositionally biased region" description="Polar residues" evidence="1">
    <location>
        <begin position="115"/>
        <end position="136"/>
    </location>
</feature>
<protein>
    <submittedName>
        <fullName evidence="2">Uncharacterized protein</fullName>
    </submittedName>
</protein>
<reference evidence="2" key="1">
    <citation type="submission" date="2020-07" db="EMBL/GenBank/DDBJ databases">
        <title>The High-quality genome of the commercially important snow crab, Chionoecetes opilio.</title>
        <authorList>
            <person name="Jeong J.-H."/>
            <person name="Ryu S."/>
        </authorList>
    </citation>
    <scope>NUCLEOTIDE SEQUENCE</scope>
    <source>
        <strain evidence="2">MADBK_172401_WGS</strain>
        <tissue evidence="2">Digestive gland</tissue>
    </source>
</reference>
<dbReference type="AlphaFoldDB" id="A0A8J4YQ72"/>
<keyword evidence="3" id="KW-1185">Reference proteome</keyword>
<feature type="compositionally biased region" description="Polar residues" evidence="1">
    <location>
        <begin position="90"/>
        <end position="105"/>
    </location>
</feature>
<gene>
    <name evidence="2" type="ORF">GWK47_032573</name>
</gene>
<evidence type="ECO:0000313" key="2">
    <source>
        <dbReference type="EMBL" id="KAG0728394.1"/>
    </source>
</evidence>
<dbReference type="Proteomes" id="UP000770661">
    <property type="component" value="Unassembled WGS sequence"/>
</dbReference>
<feature type="region of interest" description="Disordered" evidence="1">
    <location>
        <begin position="1"/>
        <end position="188"/>
    </location>
</feature>
<evidence type="ECO:0000313" key="3">
    <source>
        <dbReference type="Proteomes" id="UP000770661"/>
    </source>
</evidence>
<organism evidence="2 3">
    <name type="scientific">Chionoecetes opilio</name>
    <name type="common">Atlantic snow crab</name>
    <name type="synonym">Cancer opilio</name>
    <dbReference type="NCBI Taxonomy" id="41210"/>
    <lineage>
        <taxon>Eukaryota</taxon>
        <taxon>Metazoa</taxon>
        <taxon>Ecdysozoa</taxon>
        <taxon>Arthropoda</taxon>
        <taxon>Crustacea</taxon>
        <taxon>Multicrustacea</taxon>
        <taxon>Malacostraca</taxon>
        <taxon>Eumalacostraca</taxon>
        <taxon>Eucarida</taxon>
        <taxon>Decapoda</taxon>
        <taxon>Pleocyemata</taxon>
        <taxon>Brachyura</taxon>
        <taxon>Eubrachyura</taxon>
        <taxon>Majoidea</taxon>
        <taxon>Majidae</taxon>
        <taxon>Chionoecetes</taxon>
    </lineage>
</organism>
<dbReference type="EMBL" id="JACEEZ010002269">
    <property type="protein sequence ID" value="KAG0728394.1"/>
    <property type="molecule type" value="Genomic_DNA"/>
</dbReference>
<feature type="compositionally biased region" description="Polar residues" evidence="1">
    <location>
        <begin position="1"/>
        <end position="11"/>
    </location>
</feature>
<evidence type="ECO:0000256" key="1">
    <source>
        <dbReference type="SAM" id="MobiDB-lite"/>
    </source>
</evidence>
<accession>A0A8J4YQ72</accession>